<feature type="transmembrane region" description="Helical" evidence="1">
    <location>
        <begin position="12"/>
        <end position="45"/>
    </location>
</feature>
<evidence type="ECO:0000313" key="2">
    <source>
        <dbReference type="EMBL" id="PLC41566.1"/>
    </source>
</evidence>
<keyword evidence="1" id="KW-0812">Transmembrane</keyword>
<proteinExistence type="predicted"/>
<sequence>MAPLAMLMISGLLMVTFVATVAIPLVSATLAMFIATLSSVVVTAIRNPQATSQRGDPDHHGRIDNRALHISSFGPTLPTKRFDTTGDGVNMSPSSATVQTVLRRWRKNSHSLDGGFVCAGRLGVRSSMRGTVKTRRTR</sequence>
<organism evidence="2 3">
    <name type="scientific">Ralstonia pickettii</name>
    <name type="common">Burkholderia pickettii</name>
    <dbReference type="NCBI Taxonomy" id="329"/>
    <lineage>
        <taxon>Bacteria</taxon>
        <taxon>Pseudomonadati</taxon>
        <taxon>Pseudomonadota</taxon>
        <taxon>Betaproteobacteria</taxon>
        <taxon>Burkholderiales</taxon>
        <taxon>Burkholderiaceae</taxon>
        <taxon>Ralstonia</taxon>
    </lineage>
</organism>
<dbReference type="Proteomes" id="UP000234456">
    <property type="component" value="Unassembled WGS sequence"/>
</dbReference>
<dbReference type="EMBL" id="PKQE01000004">
    <property type="protein sequence ID" value="PLC41566.1"/>
    <property type="molecule type" value="Genomic_DNA"/>
</dbReference>
<evidence type="ECO:0000256" key="1">
    <source>
        <dbReference type="SAM" id="Phobius"/>
    </source>
</evidence>
<dbReference type="AlphaFoldDB" id="A0A2N4TPE1"/>
<evidence type="ECO:0000313" key="3">
    <source>
        <dbReference type="Proteomes" id="UP000234456"/>
    </source>
</evidence>
<protein>
    <recommendedName>
        <fullName evidence="4">Transmembrane protein</fullName>
    </recommendedName>
</protein>
<keyword evidence="1" id="KW-0472">Membrane</keyword>
<gene>
    <name evidence="2" type="ORF">C0Q88_18490</name>
</gene>
<name>A0A2N4TPE1_RALPI</name>
<accession>A0A2N4TPE1</accession>
<comment type="caution">
    <text evidence="2">The sequence shown here is derived from an EMBL/GenBank/DDBJ whole genome shotgun (WGS) entry which is preliminary data.</text>
</comment>
<keyword evidence="1" id="KW-1133">Transmembrane helix</keyword>
<reference evidence="2 3" key="1">
    <citation type="submission" date="2017-12" db="EMBL/GenBank/DDBJ databases">
        <title>Draft genome sequence of Ralstonia pickettii 52.</title>
        <authorList>
            <person name="Zheng B."/>
        </authorList>
    </citation>
    <scope>NUCLEOTIDE SEQUENCE [LARGE SCALE GENOMIC DNA]</scope>
    <source>
        <strain evidence="2 3">52</strain>
    </source>
</reference>
<evidence type="ECO:0008006" key="4">
    <source>
        <dbReference type="Google" id="ProtNLM"/>
    </source>
</evidence>